<sequence length="208" mass="23057">MSNPELKSLNRFQKTRRSALLALLLIVVVGLLFCGPVFTDAHYENDVIEITGIGLIGVAIMGRLWCTLYLGGRKAAEVVTKGPYSIARNPLYMFSAIGSAGVGAQMGSLTVGLLFGAVTVLAFYIVIFREEAFLRKALGTPYQTYCAVVPRFLPNFSLYQDSEIVSFYPERLRSTLRDGLVFFLAAPAFELIQRGQEWGYLPVLFRLP</sequence>
<evidence type="ECO:0000313" key="1">
    <source>
        <dbReference type="EMBL" id="UXN60986.1"/>
    </source>
</evidence>
<accession>A0ACD4D539</accession>
<organism evidence="1 2">
    <name type="scientific">Phyllobacterium zundukense</name>
    <dbReference type="NCBI Taxonomy" id="1867719"/>
    <lineage>
        <taxon>Bacteria</taxon>
        <taxon>Pseudomonadati</taxon>
        <taxon>Pseudomonadota</taxon>
        <taxon>Alphaproteobacteria</taxon>
        <taxon>Hyphomicrobiales</taxon>
        <taxon>Phyllobacteriaceae</taxon>
        <taxon>Phyllobacterium</taxon>
    </lineage>
</organism>
<reference evidence="1" key="1">
    <citation type="submission" date="2022-09" db="EMBL/GenBank/DDBJ databases">
        <title>Interaction between co-microsymbionts with complementary sets of symbiotic genes in legume-rhizobium systems.</title>
        <authorList>
            <person name="Safronova V."/>
            <person name="Sazanova A."/>
            <person name="Afonin A."/>
            <person name="Chirak E."/>
        </authorList>
    </citation>
    <scope>NUCLEOTIDE SEQUENCE</scope>
    <source>
        <strain evidence="1">A18/3m</strain>
    </source>
</reference>
<gene>
    <name evidence="1" type="ORF">N8E88_12820</name>
</gene>
<dbReference type="EMBL" id="CP104973">
    <property type="protein sequence ID" value="UXN60986.1"/>
    <property type="molecule type" value="Genomic_DNA"/>
</dbReference>
<keyword evidence="2" id="KW-1185">Reference proteome</keyword>
<name>A0ACD4D539_9HYPH</name>
<proteinExistence type="predicted"/>
<evidence type="ECO:0000313" key="2">
    <source>
        <dbReference type="Proteomes" id="UP001061991"/>
    </source>
</evidence>
<protein>
    <submittedName>
        <fullName evidence="1">Isoprenylcysteine carboxylmethyltransferase family protein</fullName>
    </submittedName>
</protein>
<dbReference type="Proteomes" id="UP001061991">
    <property type="component" value="Chromosome"/>
</dbReference>